<evidence type="ECO:0000256" key="7">
    <source>
        <dbReference type="ARBA" id="ARBA00037904"/>
    </source>
</evidence>
<evidence type="ECO:0000259" key="11">
    <source>
        <dbReference type="Pfam" id="PF00535"/>
    </source>
</evidence>
<dbReference type="PANTHER" id="PTHR43646:SF2">
    <property type="entry name" value="GLYCOSYLTRANSFERASE 2-LIKE DOMAIN-CONTAINING PROTEIN"/>
    <property type="match status" value="1"/>
</dbReference>
<keyword evidence="5" id="KW-0472">Membrane</keyword>
<evidence type="ECO:0000313" key="12">
    <source>
        <dbReference type="EMBL" id="AZZ57137.1"/>
    </source>
</evidence>
<dbReference type="InterPro" id="IPR001173">
    <property type="entry name" value="Glyco_trans_2-like"/>
</dbReference>
<evidence type="ECO:0000256" key="3">
    <source>
        <dbReference type="ARBA" id="ARBA00022676"/>
    </source>
</evidence>
<dbReference type="GO" id="GO:0016757">
    <property type="term" value="F:glycosyltransferase activity"/>
    <property type="evidence" value="ECO:0007669"/>
    <property type="project" value="UniProtKB-KW"/>
</dbReference>
<sequence length="270" mass="28189">MGTAPARAARGGGPAARRPRPRPPLGRPPDGARVSHVEQVIVVVPAHDEQERIGGLIASIQASVVSLGRTAPGLPVRVLVAADGCTDATVTRAHTAGAEVLELERCGVGAARSAGIARLLDSVSAPAERVWIANTDADTVVPSEWLAAHIEHARHWDALLGTVRPDAADLSPEAYARWRDVRAREEAVGSIHGANLGVRASAYLAVGGFGAELVHEDVLLVERLRASGARVGATDRGEVVTSGRRDNRVEGGYGGYLHARFSAETTSSSV</sequence>
<gene>
    <name evidence="12" type="ORF">C7V51_15615</name>
</gene>
<name>A0AAD1AEY5_9MICO</name>
<dbReference type="AlphaFoldDB" id="A0AAD1AEY5"/>
<proteinExistence type="inferred from homology"/>
<dbReference type="Gene3D" id="3.90.550.10">
    <property type="entry name" value="Spore Coat Polysaccharide Biosynthesis Protein SpsA, Chain A"/>
    <property type="match status" value="1"/>
</dbReference>
<keyword evidence="2" id="KW-1003">Cell membrane</keyword>
<comment type="subcellular location">
    <subcellularLocation>
        <location evidence="1">Cell membrane</location>
    </subcellularLocation>
</comment>
<dbReference type="KEGG" id="ria:C7V51_15615"/>
<comment type="pathway">
    <text evidence="7">Carotenoid biosynthesis; staphyloxanthin biosynthesis; staphyloxanthin from farnesyl diphosphate: step 4/5.</text>
</comment>
<dbReference type="InterPro" id="IPR029044">
    <property type="entry name" value="Nucleotide-diphossugar_trans"/>
</dbReference>
<evidence type="ECO:0000256" key="10">
    <source>
        <dbReference type="SAM" id="MobiDB-lite"/>
    </source>
</evidence>
<dbReference type="PANTHER" id="PTHR43646">
    <property type="entry name" value="GLYCOSYLTRANSFERASE"/>
    <property type="match status" value="1"/>
</dbReference>
<organism evidence="12 13">
    <name type="scientific">Rathayibacter iranicus</name>
    <dbReference type="NCBI Taxonomy" id="59737"/>
    <lineage>
        <taxon>Bacteria</taxon>
        <taxon>Bacillati</taxon>
        <taxon>Actinomycetota</taxon>
        <taxon>Actinomycetes</taxon>
        <taxon>Micrococcales</taxon>
        <taxon>Microbacteriaceae</taxon>
        <taxon>Rathayibacter</taxon>
    </lineage>
</organism>
<dbReference type="Pfam" id="PF00535">
    <property type="entry name" value="Glycos_transf_2"/>
    <property type="match status" value="1"/>
</dbReference>
<dbReference type="GO" id="GO:0005886">
    <property type="term" value="C:plasma membrane"/>
    <property type="evidence" value="ECO:0007669"/>
    <property type="project" value="UniProtKB-SubCell"/>
</dbReference>
<comment type="similarity">
    <text evidence="8">Belongs to the glycosyltransferase 2 family. CrtQ subfamily.</text>
</comment>
<evidence type="ECO:0000256" key="2">
    <source>
        <dbReference type="ARBA" id="ARBA00022475"/>
    </source>
</evidence>
<comment type="function">
    <text evidence="6">Catalyzes the glycosylation of 4,4'-diaponeurosporenoate, i.e. the esterification of glucose at the C1'' position with the carboxyl group of 4,4'-diaponeurosporenic acid, to form glycosyl-4,4'-diaponeurosporenoate. This is a step in the biosynthesis of staphyloxanthin, an orange pigment present in most staphylococci strains.</text>
</comment>
<feature type="domain" description="Glycosyltransferase 2-like" evidence="11">
    <location>
        <begin position="42"/>
        <end position="158"/>
    </location>
</feature>
<reference evidence="12 13" key="1">
    <citation type="submission" date="2018-03" db="EMBL/GenBank/DDBJ databases">
        <title>Bacteriophage NCPPB3778 and a type I-E CRISPR drive the evolution of the US Biological Select Agent, Rathayibacter toxicus.</title>
        <authorList>
            <person name="Davis E.W.II."/>
            <person name="Tabima J.F."/>
            <person name="Weisberg A.J."/>
            <person name="Dantas Lopes L."/>
            <person name="Wiseman M.S."/>
            <person name="Wiseman M.S."/>
            <person name="Pupko T."/>
            <person name="Belcher M.S."/>
            <person name="Sechler A.J."/>
            <person name="Tancos M.A."/>
            <person name="Schroeder B.K."/>
            <person name="Murray T.D."/>
            <person name="Luster D.G."/>
            <person name="Schneider W.L."/>
            <person name="Rogers E."/>
            <person name="Andreote F.D."/>
            <person name="Grunwald N.J."/>
            <person name="Putnam M.L."/>
            <person name="Chang J.H."/>
        </authorList>
    </citation>
    <scope>NUCLEOTIDE SEQUENCE [LARGE SCALE GENOMIC DNA]</scope>
    <source>
        <strain evidence="12 13">NCCPB 2253</strain>
    </source>
</reference>
<feature type="region of interest" description="Disordered" evidence="10">
    <location>
        <begin position="1"/>
        <end position="32"/>
    </location>
</feature>
<keyword evidence="4 12" id="KW-0808">Transferase</keyword>
<evidence type="ECO:0000256" key="8">
    <source>
        <dbReference type="ARBA" id="ARBA00038120"/>
    </source>
</evidence>
<evidence type="ECO:0000256" key="6">
    <source>
        <dbReference type="ARBA" id="ARBA00037281"/>
    </source>
</evidence>
<keyword evidence="3" id="KW-0328">Glycosyltransferase</keyword>
<evidence type="ECO:0000313" key="13">
    <source>
        <dbReference type="Proteomes" id="UP000283946"/>
    </source>
</evidence>
<evidence type="ECO:0000256" key="9">
    <source>
        <dbReference type="ARBA" id="ARBA00040345"/>
    </source>
</evidence>
<dbReference type="Proteomes" id="UP000283946">
    <property type="component" value="Chromosome"/>
</dbReference>
<dbReference type="EMBL" id="CP028130">
    <property type="protein sequence ID" value="AZZ57137.1"/>
    <property type="molecule type" value="Genomic_DNA"/>
</dbReference>
<accession>A0AAD1AEY5</accession>
<evidence type="ECO:0000256" key="4">
    <source>
        <dbReference type="ARBA" id="ARBA00022679"/>
    </source>
</evidence>
<protein>
    <recommendedName>
        <fullName evidence="9">4,4'-diaponeurosporenoate glycosyltransferase</fullName>
    </recommendedName>
</protein>
<evidence type="ECO:0000256" key="5">
    <source>
        <dbReference type="ARBA" id="ARBA00023136"/>
    </source>
</evidence>
<dbReference type="SUPFAM" id="SSF53448">
    <property type="entry name" value="Nucleotide-diphospho-sugar transferases"/>
    <property type="match status" value="1"/>
</dbReference>
<evidence type="ECO:0000256" key="1">
    <source>
        <dbReference type="ARBA" id="ARBA00004236"/>
    </source>
</evidence>